<evidence type="ECO:0000256" key="1">
    <source>
        <dbReference type="ARBA" id="ARBA00004286"/>
    </source>
</evidence>
<evidence type="ECO:0000256" key="22">
    <source>
        <dbReference type="ARBA" id="ARBA00055631"/>
    </source>
</evidence>
<keyword evidence="17 24" id="KW-0175">Coiled coil</keyword>
<evidence type="ECO:0000256" key="5">
    <source>
        <dbReference type="ARBA" id="ARBA00013184"/>
    </source>
</evidence>
<keyword evidence="14" id="KW-0653">Protein transport</keyword>
<feature type="region of interest" description="Disordered" evidence="25">
    <location>
        <begin position="578"/>
        <end position="602"/>
    </location>
</feature>
<dbReference type="GO" id="GO:0070390">
    <property type="term" value="C:transcription export complex 2"/>
    <property type="evidence" value="ECO:0007669"/>
    <property type="project" value="TreeGrafter"/>
</dbReference>
<dbReference type="Pfam" id="PF16769">
    <property type="entry name" value="MCM3AP_GANP"/>
    <property type="match status" value="1"/>
</dbReference>
<dbReference type="InterPro" id="IPR045107">
    <property type="entry name" value="SAC3/GANP/THP3"/>
</dbReference>
<dbReference type="InterPro" id="IPR031907">
    <property type="entry name" value="MCM3AP_GANP"/>
</dbReference>
<dbReference type="FunFam" id="1.25.40.990:FF:000003">
    <property type="entry name" value="germinal-center associated nuclear protein isoform X2"/>
    <property type="match status" value="1"/>
</dbReference>
<dbReference type="Pfam" id="PF03399">
    <property type="entry name" value="SAC3_GANP"/>
    <property type="match status" value="1"/>
</dbReference>
<evidence type="ECO:0000256" key="16">
    <source>
        <dbReference type="ARBA" id="ARBA00023010"/>
    </source>
</evidence>
<evidence type="ECO:0000256" key="6">
    <source>
        <dbReference type="ARBA" id="ARBA00022448"/>
    </source>
</evidence>
<dbReference type="PANTHER" id="PTHR12436:SF3">
    <property type="entry name" value="GERMINAL-CENTER ASSOCIATED NUCLEAR PROTEIN"/>
    <property type="match status" value="1"/>
</dbReference>
<keyword evidence="18" id="KW-0906">Nuclear pore complex</keyword>
<evidence type="ECO:0000256" key="11">
    <source>
        <dbReference type="ARBA" id="ARBA00022679"/>
    </source>
</evidence>
<comment type="caution">
    <text evidence="27">The sequence shown here is derived from an EMBL/GenBank/DDBJ whole genome shotgun (WGS) entry which is preliminary data.</text>
</comment>
<accession>A0AA89CBC7</accession>
<keyword evidence="8" id="KW-0488">Methylation</keyword>
<feature type="compositionally biased region" description="Gly residues" evidence="25">
    <location>
        <begin position="448"/>
        <end position="464"/>
    </location>
</feature>
<dbReference type="PROSITE" id="PS50250">
    <property type="entry name" value="PCI"/>
    <property type="match status" value="1"/>
</dbReference>
<evidence type="ECO:0000256" key="14">
    <source>
        <dbReference type="ARBA" id="ARBA00022927"/>
    </source>
</evidence>
<keyword evidence="12" id="KW-0509">mRNA transport</keyword>
<comment type="subcellular location">
    <subcellularLocation>
        <location evidence="1">Chromosome</location>
    </subcellularLocation>
    <subcellularLocation>
        <location evidence="2">Cytoplasm</location>
    </subcellularLocation>
    <subcellularLocation>
        <location evidence="3">Nucleus</location>
        <location evidence="3">Nuclear pore complex</location>
    </subcellularLocation>
    <subcellularLocation>
        <location evidence="4">Nucleus</location>
        <location evidence="4">Nucleoplasm</location>
    </subcellularLocation>
</comment>
<feature type="region of interest" description="Disordered" evidence="25">
    <location>
        <begin position="80"/>
        <end position="189"/>
    </location>
</feature>
<dbReference type="PANTHER" id="PTHR12436">
    <property type="entry name" value="80 KDA MCM3-ASSOCIATED PROTEIN"/>
    <property type="match status" value="1"/>
</dbReference>
<feature type="compositionally biased region" description="Low complexity" evidence="25">
    <location>
        <begin position="480"/>
        <end position="510"/>
    </location>
</feature>
<feature type="coiled-coil region" evidence="24">
    <location>
        <begin position="2140"/>
        <end position="2167"/>
    </location>
</feature>
<dbReference type="InterPro" id="IPR034265">
    <property type="entry name" value="MCM3AP_RRM"/>
</dbReference>
<dbReference type="InterPro" id="IPR012677">
    <property type="entry name" value="Nucleotide-bd_a/b_plait_sf"/>
</dbReference>
<feature type="region of interest" description="Disordered" evidence="25">
    <location>
        <begin position="403"/>
        <end position="511"/>
    </location>
</feature>
<sequence length="2292" mass="253624">MVHDCSNARRKSNTKLPRFSTLFSVSNKQDRYDRNNYQGLKFPMASESAAGRLDLHLNWPVWHKIEEFYPLRLCQGTFGQQSTSSPMFGQQSTSSPIFGTGSSSTSPFGQPKASSFGQNSSSPFGQTGQSTFGLPGQSTFGQPGQSTFGQTSQSTLGQTGQSTFSQPSQSTFGQPSPSSFGQTSQSTFGQPIQSTFGQTGQSTFGQPIQSTFGQQAAPGGFGQTKSVFGSPSFGQTNTTTVASGHSTNNSMFSGSANIPATSPFGQQSTVSSFGQSFGHTTQSGQGSSLFGGTNNSLINRAVTSSFGNPLVTTSQSVFGVSTTNQSVFGGAKTNTVPSIFGGVASSQKPFGGTPNNITGTGTSVFGGTNVTQGNTVFGGASGFGTGKTGGSSGLSTGSGAGFHTGSSAGTSGFPSGLSSGTSGFPTGPSAGTSGFATGTSAGTSGFPTGTGTGFPSGSGTGFPAGPGNTTSFSGTSPKVTQTTFGSPTSSTSTQVGGTGPSSSMSGAPSGNLFGTIKQEVAEDKKPLGFNVTARRLSAQEEKQLIPPATVFLINNPEMKPITAVADIKKEAQSSSGLFGKTIKKEPNQSVSGFGLGKTNDEESKADLFGKQTDKSSAGTKRPPKTLFGKAIAQTGQQGQVRGQKEEPQKNRFSWKRKEAGQLESSKSVRKPSDETVDEEPRAKRASLVRMTSTEDQSRVAIICKNVPARFNNAFMLKKHFGQFGQISRIFPNPTKATATVHFRTHEAAVEAKRRSRLIEKGVRPMDIFWSSYSPAGSRVWVRKPSNEDITPTKRPAEDKKPVKKGLKWNKDDVQDELSSMLGTGDVTGEKMQRLERPGEGDSGRARAERPGEADGGRVRAGSSRHSSPVPGPSTSDSSVAVKKIDKGSISVLKTTVVHNSTDKLNMLNLRDKILRMGTKRTADLAAKAFVGTCEDMCPEKERYDREEKRRLHTYEVLRGTESNPQVDHTRAVKEYSRSSADQEEPLSNELRTLPTLTTTMNYLLTVIAELGEDGKWGDWFDFLWNRTRGIRKEITQQQLCNTESAALLEKCVRFHIFCAERLCEEDMHTFDDKINNENMTKCLQTLKEFYHDLEVKQNTFCPNEAEMRCYVVLMNLNEGDTLRQTQQLRPAVRGTPCINFALQVYSALNSNNYVRFFRLVKQGSFLCACIMHRYFTQVRLRALNIMLRSYRKGTQVPLDDLVRTLGFEDKSEAGQFCSFYGLQTDGNNVTMDKSAYDEPEEKWCPRRSPSLIESKCMIKVGEAINGEPLPPLTLPSPSSSFDQNGRFIGKLDVQVTDITDSPVKTALPQSKPADSTTVIPPARSLSPAKEQTSSQTAVRPKPLIFTNEDVKETAKQLFWEVIDGHCDSIAMEVMRDVGKLMEISVDISNDITTEVVQEISQMLGQSLIAELEKVEKEKRVNRCAVVITTEILKEVLDQEILNTATIEMREVKGILKKQLIEKCTQMLSEEILDDVVGEMSLSVSRDVHFTDVIERIRELEEIQRKVCLIRTQHWLDRWKKEYAARKKLKRSMMGFPSGPMFSLAESVELLSGRSPNTDQDFKYDSERPHIESPKERLAKEKATEKVYKAQQMFKNACHLRAWYPVDIVRVAERGLEELGDTFNVKYKGKYPWKYLYWKLIISLPDADSVKTEHQGQAEEHLQSWLKSKLSRDKCLHTATESTPRNQIWSLYTTDLPSCTKLKHRQMCVCVRAVQGEIQDFTSSLLGTTAVLFVLPPAISEDPELLYWTEESQRLDCILRSKPPDPAIPLVILCPTSANDRLDRDIISRCLNLEDYIEEKLISDFHMISCVYDEDRFNGIDLDKPEINDEFDRGLEWLVSHCPSPPPLCVQTLRDFVTGFLDRAFFRPVLHDLEWRKAEGYLHQDMDSLIGLFNNVVSRMVELVKESSPLTHSWPPAEMAQSDTPPNELPSVSWSSRAYQSRLEKALRSLYLPWFDDSDTGSCDWSVACQDIGNYILKIQGDNRVEAAELIRRVEMRIRHGKGDFNKMCRAAFGEEGIEPLYDNVPWTDIMLDCINYKVRVMDCMEHSSNLPEAREGIEMKVVYEDPELQRLLRQVYWQDSQKVDSSEVTIDVTLKLAREKYHISQNAKQKIVTIEETSSSAIGFSIDPMSESKLQARKTAYDLESTLEIERRESERLERELQKSLKSGNLQMEIPHLENGDTVDKSISDTPHRGIVSLPIMSKRMNLDLLNVSSVSNQSTNSMSDSIHRAQHISPEDGSFNSRGNLSVWEKIHELEEKVGVEKSANDEFERELEDLIAKGNVDLPEFFTYNA</sequence>
<evidence type="ECO:0000256" key="20">
    <source>
        <dbReference type="ARBA" id="ARBA00023315"/>
    </source>
</evidence>
<dbReference type="Gene3D" id="1.25.40.990">
    <property type="match status" value="1"/>
</dbReference>
<protein>
    <recommendedName>
        <fullName evidence="23">Germinal-center associated nuclear protein</fullName>
        <ecNumber evidence="5">2.3.1.48</ecNumber>
    </recommendedName>
</protein>
<dbReference type="GO" id="GO:0003676">
    <property type="term" value="F:nucleic acid binding"/>
    <property type="evidence" value="ECO:0007669"/>
    <property type="project" value="InterPro"/>
</dbReference>
<dbReference type="GO" id="GO:0005694">
    <property type="term" value="C:chromosome"/>
    <property type="evidence" value="ECO:0007669"/>
    <property type="project" value="UniProtKB-SubCell"/>
</dbReference>
<evidence type="ECO:0000256" key="23">
    <source>
        <dbReference type="ARBA" id="ARBA00069544"/>
    </source>
</evidence>
<feature type="region of interest" description="Disordered" evidence="25">
    <location>
        <begin position="633"/>
        <end position="685"/>
    </location>
</feature>
<feature type="compositionally biased region" description="Low complexity" evidence="25">
    <location>
        <begin position="139"/>
        <end position="180"/>
    </location>
</feature>
<keyword evidence="19" id="KW-0539">Nucleus</keyword>
<evidence type="ECO:0000256" key="18">
    <source>
        <dbReference type="ARBA" id="ARBA00023132"/>
    </source>
</evidence>
<evidence type="ECO:0000313" key="27">
    <source>
        <dbReference type="EMBL" id="KAK3103652.1"/>
    </source>
</evidence>
<dbReference type="CDD" id="cd12443">
    <property type="entry name" value="RRM_MCM3A_like"/>
    <property type="match status" value="1"/>
</dbReference>
<dbReference type="GO" id="GO:0061733">
    <property type="term" value="F:protein-lysine-acetyltransferase activity"/>
    <property type="evidence" value="ECO:0007669"/>
    <property type="project" value="UniProtKB-EC"/>
</dbReference>
<feature type="compositionally biased region" description="Polar residues" evidence="25">
    <location>
        <begin position="468"/>
        <end position="479"/>
    </location>
</feature>
<keyword evidence="16" id="KW-0811">Translocation</keyword>
<evidence type="ECO:0000259" key="26">
    <source>
        <dbReference type="PROSITE" id="PS50250"/>
    </source>
</evidence>
<evidence type="ECO:0000256" key="12">
    <source>
        <dbReference type="ARBA" id="ARBA00022816"/>
    </source>
</evidence>
<dbReference type="Proteomes" id="UP001186944">
    <property type="component" value="Unassembled WGS sequence"/>
</dbReference>
<keyword evidence="28" id="KW-1185">Reference proteome</keyword>
<feature type="region of interest" description="Disordered" evidence="25">
    <location>
        <begin position="263"/>
        <end position="288"/>
    </location>
</feature>
<evidence type="ECO:0000256" key="10">
    <source>
        <dbReference type="ARBA" id="ARBA00022553"/>
    </source>
</evidence>
<dbReference type="EMBL" id="VSWD01000005">
    <property type="protein sequence ID" value="KAK3103652.1"/>
    <property type="molecule type" value="Genomic_DNA"/>
</dbReference>
<feature type="compositionally biased region" description="Low complexity" evidence="25">
    <location>
        <begin position="409"/>
        <end position="447"/>
    </location>
</feature>
<feature type="compositionally biased region" description="Polar residues" evidence="25">
    <location>
        <begin position="112"/>
        <end position="138"/>
    </location>
</feature>
<dbReference type="GO" id="GO:0005643">
    <property type="term" value="C:nuclear pore"/>
    <property type="evidence" value="ECO:0007669"/>
    <property type="project" value="UniProtKB-SubCell"/>
</dbReference>
<feature type="domain" description="PCI" evidence="26">
    <location>
        <begin position="1071"/>
        <end position="1250"/>
    </location>
</feature>
<gene>
    <name evidence="27" type="ORF">FSP39_020765</name>
</gene>
<evidence type="ECO:0000256" key="21">
    <source>
        <dbReference type="ARBA" id="ARBA00038443"/>
    </source>
</evidence>
<keyword evidence="6" id="KW-0813">Transport</keyword>
<feature type="compositionally biased region" description="Polar residues" evidence="25">
    <location>
        <begin position="1920"/>
        <end position="1930"/>
    </location>
</feature>
<organism evidence="27 28">
    <name type="scientific">Pinctada imbricata</name>
    <name type="common">Atlantic pearl-oyster</name>
    <name type="synonym">Pinctada martensii</name>
    <dbReference type="NCBI Taxonomy" id="66713"/>
    <lineage>
        <taxon>Eukaryota</taxon>
        <taxon>Metazoa</taxon>
        <taxon>Spiralia</taxon>
        <taxon>Lophotrochozoa</taxon>
        <taxon>Mollusca</taxon>
        <taxon>Bivalvia</taxon>
        <taxon>Autobranchia</taxon>
        <taxon>Pteriomorphia</taxon>
        <taxon>Pterioida</taxon>
        <taxon>Pterioidea</taxon>
        <taxon>Pteriidae</taxon>
        <taxon>Pinctada</taxon>
    </lineage>
</organism>
<evidence type="ECO:0000256" key="17">
    <source>
        <dbReference type="ARBA" id="ARBA00023054"/>
    </source>
</evidence>
<comment type="function">
    <text evidence="22">As a component of the TREX-2 complex, involved in the export of mRNAs to the cytoplasm through the nuclear pores. Through the acetylation of histones, affects the assembly of nucleosomes at immunoglobulin variable region genes and promotes the recruitment and positioning of transcription complex to favor DNA cytosine deaminase AICDA/AID targeting, hence promoting somatic hypermutations.</text>
</comment>
<evidence type="ECO:0000256" key="13">
    <source>
        <dbReference type="ARBA" id="ARBA00022859"/>
    </source>
</evidence>
<feature type="compositionally biased region" description="Basic and acidic residues" evidence="25">
    <location>
        <begin position="827"/>
        <end position="857"/>
    </location>
</feature>
<feature type="region of interest" description="Disordered" evidence="25">
    <location>
        <begin position="1303"/>
        <end position="1337"/>
    </location>
</feature>
<dbReference type="InterPro" id="IPR000717">
    <property type="entry name" value="PCI_dom"/>
</dbReference>
<feature type="region of interest" description="Disordered" evidence="25">
    <location>
        <begin position="955"/>
        <end position="990"/>
    </location>
</feature>
<evidence type="ECO:0000256" key="8">
    <source>
        <dbReference type="ARBA" id="ARBA00022481"/>
    </source>
</evidence>
<keyword evidence="7" id="KW-0158">Chromosome</keyword>
<feature type="compositionally biased region" description="Low complexity" evidence="25">
    <location>
        <begin position="92"/>
        <end position="109"/>
    </location>
</feature>
<proteinExistence type="inferred from homology"/>
<dbReference type="GO" id="GO:0015031">
    <property type="term" value="P:protein transport"/>
    <property type="evidence" value="ECO:0007669"/>
    <property type="project" value="UniProtKB-KW"/>
</dbReference>
<evidence type="ECO:0000256" key="15">
    <source>
        <dbReference type="ARBA" id="ARBA00022990"/>
    </source>
</evidence>
<keyword evidence="15" id="KW-0007">Acetylation</keyword>
<reference evidence="27" key="1">
    <citation type="submission" date="2019-08" db="EMBL/GenBank/DDBJ databases">
        <title>The improved chromosome-level genome for the pearl oyster Pinctada fucata martensii using PacBio sequencing and Hi-C.</title>
        <authorList>
            <person name="Zheng Z."/>
        </authorList>
    </citation>
    <scope>NUCLEOTIDE SEQUENCE</scope>
    <source>
        <strain evidence="27">ZZ-2019</strain>
        <tissue evidence="27">Adductor muscle</tissue>
    </source>
</reference>
<name>A0AA89CBC7_PINIB</name>
<dbReference type="InterPro" id="IPR035979">
    <property type="entry name" value="RBD_domain_sf"/>
</dbReference>
<feature type="region of interest" description="Disordered" evidence="25">
    <location>
        <begin position="783"/>
        <end position="880"/>
    </location>
</feature>
<feature type="compositionally biased region" description="Basic and acidic residues" evidence="25">
    <location>
        <begin position="784"/>
        <end position="800"/>
    </location>
</feature>
<evidence type="ECO:0000256" key="2">
    <source>
        <dbReference type="ARBA" id="ARBA00004496"/>
    </source>
</evidence>
<evidence type="ECO:0000256" key="25">
    <source>
        <dbReference type="SAM" id="MobiDB-lite"/>
    </source>
</evidence>
<feature type="compositionally biased region" description="Basic and acidic residues" evidence="25">
    <location>
        <begin position="670"/>
        <end position="682"/>
    </location>
</feature>
<feature type="compositionally biased region" description="Polar residues" evidence="25">
    <location>
        <begin position="80"/>
        <end position="91"/>
    </location>
</feature>
<keyword evidence="9" id="KW-0963">Cytoplasm</keyword>
<evidence type="ECO:0000256" key="4">
    <source>
        <dbReference type="ARBA" id="ARBA00004642"/>
    </source>
</evidence>
<dbReference type="GO" id="GO:0005654">
    <property type="term" value="C:nucleoplasm"/>
    <property type="evidence" value="ECO:0007669"/>
    <property type="project" value="UniProtKB-SubCell"/>
</dbReference>
<keyword evidence="20" id="KW-0012">Acyltransferase</keyword>
<dbReference type="GO" id="GO:0002376">
    <property type="term" value="P:immune system process"/>
    <property type="evidence" value="ECO:0007669"/>
    <property type="project" value="UniProtKB-KW"/>
</dbReference>
<feature type="region of interest" description="Disordered" evidence="25">
    <location>
        <begin position="1909"/>
        <end position="1930"/>
    </location>
</feature>
<dbReference type="Gene3D" id="3.30.70.330">
    <property type="match status" value="1"/>
</dbReference>
<feature type="compositionally biased region" description="Basic and acidic residues" evidence="25">
    <location>
        <begin position="967"/>
        <end position="976"/>
    </location>
</feature>
<evidence type="ECO:0000313" key="28">
    <source>
        <dbReference type="Proteomes" id="UP001186944"/>
    </source>
</evidence>
<evidence type="ECO:0000256" key="24">
    <source>
        <dbReference type="SAM" id="Coils"/>
    </source>
</evidence>
<keyword evidence="10" id="KW-0597">Phosphoprotein</keyword>
<evidence type="ECO:0000256" key="9">
    <source>
        <dbReference type="ARBA" id="ARBA00022490"/>
    </source>
</evidence>
<dbReference type="SUPFAM" id="SSF54928">
    <property type="entry name" value="RNA-binding domain, RBD"/>
    <property type="match status" value="1"/>
</dbReference>
<keyword evidence="13" id="KW-0391">Immunity</keyword>
<evidence type="ECO:0000256" key="7">
    <source>
        <dbReference type="ARBA" id="ARBA00022454"/>
    </source>
</evidence>
<dbReference type="InterPro" id="IPR005062">
    <property type="entry name" value="SAC3/GANP/THP3_conserved"/>
</dbReference>
<evidence type="ECO:0000256" key="3">
    <source>
        <dbReference type="ARBA" id="ARBA00004567"/>
    </source>
</evidence>
<keyword evidence="11" id="KW-0808">Transferase</keyword>
<comment type="similarity">
    <text evidence="21">Belongs to the SAC3 family.</text>
</comment>
<feature type="compositionally biased region" description="Basic and acidic residues" evidence="25">
    <location>
        <begin position="642"/>
        <end position="660"/>
    </location>
</feature>
<dbReference type="GO" id="GO:0005737">
    <property type="term" value="C:cytoplasm"/>
    <property type="evidence" value="ECO:0007669"/>
    <property type="project" value="UniProtKB-SubCell"/>
</dbReference>
<dbReference type="EC" id="2.3.1.48" evidence="5"/>
<evidence type="ECO:0000256" key="19">
    <source>
        <dbReference type="ARBA" id="ARBA00023242"/>
    </source>
</evidence>
<dbReference type="GO" id="GO:0006406">
    <property type="term" value="P:mRNA export from nucleus"/>
    <property type="evidence" value="ECO:0007669"/>
    <property type="project" value="TreeGrafter"/>
</dbReference>